<comment type="catalytic activity">
    <reaction evidence="12">
        <text>ssDNA + n NTP = ssDNA/pppN(pN)n-1 hybrid + (n-1) diphosphate.</text>
        <dbReference type="EC" id="2.7.7.101"/>
    </reaction>
</comment>
<dbReference type="SMART" id="SM00400">
    <property type="entry name" value="ZnF_CHCC"/>
    <property type="match status" value="1"/>
</dbReference>
<keyword evidence="19" id="KW-1185">Reference proteome</keyword>
<dbReference type="InterPro" id="IPR030846">
    <property type="entry name" value="DnaG_bac"/>
</dbReference>
<dbReference type="GO" id="GO:0005737">
    <property type="term" value="C:cytoplasm"/>
    <property type="evidence" value="ECO:0007669"/>
    <property type="project" value="TreeGrafter"/>
</dbReference>
<evidence type="ECO:0000256" key="16">
    <source>
        <dbReference type="SAM" id="MobiDB-lite"/>
    </source>
</evidence>
<dbReference type="InterPro" id="IPR050219">
    <property type="entry name" value="DnaG_primase"/>
</dbReference>
<keyword evidence="4 12" id="KW-0548">Nucleotidyltransferase</keyword>
<dbReference type="EMBL" id="JABBGK010000001">
    <property type="protein sequence ID" value="NML73048.1"/>
    <property type="molecule type" value="Genomic_DNA"/>
</dbReference>
<evidence type="ECO:0000256" key="1">
    <source>
        <dbReference type="ARBA" id="ARBA00022478"/>
    </source>
</evidence>
<feature type="zinc finger region" description="CHC2-type" evidence="12 14">
    <location>
        <begin position="43"/>
        <end position="67"/>
    </location>
</feature>
<gene>
    <name evidence="12" type="primary">dnaG</name>
    <name evidence="18" type="ORF">HHL25_02800</name>
</gene>
<evidence type="ECO:0000313" key="19">
    <source>
        <dbReference type="Proteomes" id="UP000541470"/>
    </source>
</evidence>
<evidence type="ECO:0000256" key="5">
    <source>
        <dbReference type="ARBA" id="ARBA00022705"/>
    </source>
</evidence>
<dbReference type="Pfam" id="PF01807">
    <property type="entry name" value="Zn_ribbon_DnaG"/>
    <property type="match status" value="1"/>
</dbReference>
<feature type="compositionally biased region" description="Gly residues" evidence="16">
    <location>
        <begin position="443"/>
        <end position="474"/>
    </location>
</feature>
<evidence type="ECO:0000256" key="3">
    <source>
        <dbReference type="ARBA" id="ARBA00022679"/>
    </source>
</evidence>
<dbReference type="SMART" id="SM00493">
    <property type="entry name" value="TOPRIM"/>
    <property type="match status" value="1"/>
</dbReference>
<dbReference type="GO" id="GO:0008270">
    <property type="term" value="F:zinc ion binding"/>
    <property type="evidence" value="ECO:0007669"/>
    <property type="project" value="UniProtKB-UniRule"/>
</dbReference>
<keyword evidence="9" id="KW-0460">Magnesium</keyword>
<evidence type="ECO:0000256" key="8">
    <source>
        <dbReference type="ARBA" id="ARBA00022833"/>
    </source>
</evidence>
<dbReference type="PANTHER" id="PTHR30313">
    <property type="entry name" value="DNA PRIMASE"/>
    <property type="match status" value="1"/>
</dbReference>
<dbReference type="Gene3D" id="3.40.1360.10">
    <property type="match status" value="1"/>
</dbReference>
<dbReference type="GO" id="GO:0000428">
    <property type="term" value="C:DNA-directed RNA polymerase complex"/>
    <property type="evidence" value="ECO:0007669"/>
    <property type="project" value="UniProtKB-KW"/>
</dbReference>
<dbReference type="GO" id="GO:0003899">
    <property type="term" value="F:DNA-directed RNA polymerase activity"/>
    <property type="evidence" value="ECO:0007669"/>
    <property type="project" value="UniProtKB-UniRule"/>
</dbReference>
<keyword evidence="2 12" id="KW-0639">Primosome</keyword>
<comment type="cofactor">
    <cofactor evidence="12 13 14">
        <name>Zn(2+)</name>
        <dbReference type="ChEBI" id="CHEBI:29105"/>
    </cofactor>
    <text evidence="12 13 14">Binds 1 zinc ion per monomer.</text>
</comment>
<evidence type="ECO:0000256" key="10">
    <source>
        <dbReference type="ARBA" id="ARBA00023125"/>
    </source>
</evidence>
<keyword evidence="1 12" id="KW-0240">DNA-directed RNA polymerase</keyword>
<comment type="subunit">
    <text evidence="12">Monomer. Interacts with DnaB.</text>
</comment>
<dbReference type="Pfam" id="PF08275">
    <property type="entry name" value="DNAG_N"/>
    <property type="match status" value="1"/>
</dbReference>
<dbReference type="FunFam" id="3.40.1360.10:FF:000002">
    <property type="entry name" value="DNA primase"/>
    <property type="match status" value="1"/>
</dbReference>
<dbReference type="InterPro" id="IPR037068">
    <property type="entry name" value="DNA_primase_core_N_sf"/>
</dbReference>
<dbReference type="GO" id="GO:1990077">
    <property type="term" value="C:primosome complex"/>
    <property type="evidence" value="ECO:0007669"/>
    <property type="project" value="UniProtKB-KW"/>
</dbReference>
<keyword evidence="5 12" id="KW-0235">DNA replication</keyword>
<dbReference type="InterPro" id="IPR013264">
    <property type="entry name" value="DNAG_N"/>
</dbReference>
<dbReference type="GO" id="GO:0003677">
    <property type="term" value="F:DNA binding"/>
    <property type="evidence" value="ECO:0007669"/>
    <property type="project" value="UniProtKB-KW"/>
</dbReference>
<keyword evidence="10 12" id="KW-0238">DNA-binding</keyword>
<dbReference type="Gene3D" id="3.90.980.10">
    <property type="entry name" value="DNA primase, catalytic core, N-terminal domain"/>
    <property type="match status" value="1"/>
</dbReference>
<dbReference type="CDD" id="cd03364">
    <property type="entry name" value="TOPRIM_DnaG_primases"/>
    <property type="match status" value="1"/>
</dbReference>
<evidence type="ECO:0000256" key="12">
    <source>
        <dbReference type="HAMAP-Rule" id="MF_00974"/>
    </source>
</evidence>
<dbReference type="RefSeq" id="WP_169587050.1">
    <property type="nucleotide sequence ID" value="NZ_JABBGK010000001.1"/>
</dbReference>
<keyword evidence="11 12" id="KW-0804">Transcription</keyword>
<feature type="coiled-coil region" evidence="15">
    <location>
        <begin position="594"/>
        <end position="621"/>
    </location>
</feature>
<dbReference type="InterPro" id="IPR006171">
    <property type="entry name" value="TOPRIM_dom"/>
</dbReference>
<evidence type="ECO:0000256" key="9">
    <source>
        <dbReference type="ARBA" id="ARBA00022842"/>
    </source>
</evidence>
<keyword evidence="8 12" id="KW-0862">Zinc</keyword>
<evidence type="ECO:0000313" key="18">
    <source>
        <dbReference type="EMBL" id="NML73048.1"/>
    </source>
</evidence>
<comment type="caution">
    <text evidence="18">The sequence shown here is derived from an EMBL/GenBank/DDBJ whole genome shotgun (WGS) entry which is preliminary data.</text>
</comment>
<dbReference type="Proteomes" id="UP000541470">
    <property type="component" value="Unassembled WGS sequence"/>
</dbReference>
<comment type="domain">
    <text evidence="12">Contains an N-terminal zinc-binding domain, a central core domain that contains the primase activity, and a C-terminal DnaB-binding domain.</text>
</comment>
<dbReference type="PROSITE" id="PS50880">
    <property type="entry name" value="TOPRIM"/>
    <property type="match status" value="1"/>
</dbReference>
<reference evidence="18 19" key="1">
    <citation type="submission" date="2020-04" db="EMBL/GenBank/DDBJ databases">
        <title>Rhizobium sp. S-51 isolated from soil.</title>
        <authorList>
            <person name="Dahal R.H."/>
        </authorList>
    </citation>
    <scope>NUCLEOTIDE SEQUENCE [LARGE SCALE GENOMIC DNA]</scope>
    <source>
        <strain evidence="18 19">S-51</strain>
    </source>
</reference>
<dbReference type="Gene3D" id="3.90.580.10">
    <property type="entry name" value="Zinc finger, CHC2-type domain"/>
    <property type="match status" value="1"/>
</dbReference>
<keyword evidence="15" id="KW-0175">Coiled coil</keyword>
<sequence length="670" mass="73865">MRFSNDFLDEIRDRVPISAVIGRRVSWDRKKTNASRGDYWACCPFHGEKSPSFHCEDRKGRYHCFGCGVSGDHFRFLTDLEGLSFPEAVQQIADMAGVSMPQPDVQAERRERERTTLQDVMELATQFFQDQLQTANGARARAYLRERGLTGRTIETFRLGYAPESRNALKEHLAGKGVPKEQIEACGLVVHGPDIPVSYDRFRDRIMFPILSSRDKVIAFGGRAMSPDAMAKYLNSNETELFHKGSVLYNFSRARRALQGAGGADTIIAVEGYMDVIALHQAGVENAVAPLGTALTENQLDLMWKLTPVPVLCFDGDGAGQRAAFRAVDLALPHLKPGRSVRFAMLPDGKDPDDLVKQDGRAPFDKVLSEARPLAEMVWLRELGGGTFDTPEKRAELEARMKQVVTVIADENVRRHYQQDVRDRLNAFFQPSQGGRGERRGGFEPGNRGGRGGQSGQGRFGGRAPGPSAGGGGAISDRLARSGLVKGHQDQPALRESVLALTVVNHPQLLQDEYDEIAAIDYEHRDLQKLWSSLLTAAAGAGAGLSREILLQRLEEQGHGGVIKALDQQIRNARLWTATEIAAAEDAREGYRQALSLHKRSKALRRQRIELEREVAEATESDDAERIGQLIGALHQVQLEITRMENQEAIIDGFGVMSGRVKGAATGHSS</sequence>
<evidence type="ECO:0000256" key="6">
    <source>
        <dbReference type="ARBA" id="ARBA00022723"/>
    </source>
</evidence>
<feature type="domain" description="Toprim" evidence="17">
    <location>
        <begin position="265"/>
        <end position="347"/>
    </location>
</feature>
<dbReference type="SUPFAM" id="SSF56731">
    <property type="entry name" value="DNA primase core"/>
    <property type="match status" value="1"/>
</dbReference>
<comment type="function">
    <text evidence="12 13">RNA polymerase that catalyzes the synthesis of short RNA molecules used as primers for DNA polymerase during DNA replication.</text>
</comment>
<dbReference type="InterPro" id="IPR019475">
    <property type="entry name" value="DNA_primase_DnaB-bd"/>
</dbReference>
<evidence type="ECO:0000256" key="7">
    <source>
        <dbReference type="ARBA" id="ARBA00022771"/>
    </source>
</evidence>
<proteinExistence type="inferred from homology"/>
<dbReference type="EC" id="2.7.7.101" evidence="12"/>
<dbReference type="InterPro" id="IPR034151">
    <property type="entry name" value="TOPRIM_DnaG_bac"/>
</dbReference>
<keyword evidence="6 12" id="KW-0479">Metal-binding</keyword>
<protein>
    <recommendedName>
        <fullName evidence="12 13">DNA primase</fullName>
        <ecNumber evidence="12">2.7.7.101</ecNumber>
    </recommendedName>
</protein>
<comment type="similarity">
    <text evidence="12 13">Belongs to the DnaG primase family.</text>
</comment>
<evidence type="ECO:0000256" key="2">
    <source>
        <dbReference type="ARBA" id="ARBA00022515"/>
    </source>
</evidence>
<dbReference type="NCBIfam" id="TIGR01391">
    <property type="entry name" value="dnaG"/>
    <property type="match status" value="1"/>
</dbReference>
<evidence type="ECO:0000256" key="11">
    <source>
        <dbReference type="ARBA" id="ARBA00023163"/>
    </source>
</evidence>
<evidence type="ECO:0000256" key="14">
    <source>
        <dbReference type="PIRSR" id="PIRSR002811-1"/>
    </source>
</evidence>
<evidence type="ECO:0000256" key="15">
    <source>
        <dbReference type="SAM" id="Coils"/>
    </source>
</evidence>
<name>A0A7Y0FU71_9HYPH</name>
<evidence type="ECO:0000259" key="17">
    <source>
        <dbReference type="PROSITE" id="PS50880"/>
    </source>
</evidence>
<keyword evidence="7 12" id="KW-0863">Zinc-finger</keyword>
<accession>A0A7Y0FU71</accession>
<dbReference type="Pfam" id="PF13155">
    <property type="entry name" value="Toprim_2"/>
    <property type="match status" value="1"/>
</dbReference>
<dbReference type="PIRSF" id="PIRSF002811">
    <property type="entry name" value="DnaG"/>
    <property type="match status" value="1"/>
</dbReference>
<dbReference type="AlphaFoldDB" id="A0A7Y0FU71"/>
<feature type="region of interest" description="Disordered" evidence="16">
    <location>
        <begin position="427"/>
        <end position="476"/>
    </location>
</feature>
<keyword evidence="3 12" id="KW-0808">Transferase</keyword>
<dbReference type="FunFam" id="3.90.980.10:FF:000001">
    <property type="entry name" value="DNA primase"/>
    <property type="match status" value="1"/>
</dbReference>
<dbReference type="Pfam" id="PF10410">
    <property type="entry name" value="DnaB_bind"/>
    <property type="match status" value="1"/>
</dbReference>
<evidence type="ECO:0000256" key="4">
    <source>
        <dbReference type="ARBA" id="ARBA00022695"/>
    </source>
</evidence>
<dbReference type="SUPFAM" id="SSF57783">
    <property type="entry name" value="Zinc beta-ribbon"/>
    <property type="match status" value="1"/>
</dbReference>
<dbReference type="HAMAP" id="MF_00974">
    <property type="entry name" value="DNA_primase_DnaG"/>
    <property type="match status" value="1"/>
</dbReference>
<evidence type="ECO:0000256" key="13">
    <source>
        <dbReference type="PIRNR" id="PIRNR002811"/>
    </source>
</evidence>
<organism evidence="18 19">
    <name type="scientific">Rhizobium terricola</name>
    <dbReference type="NCBI Taxonomy" id="2728849"/>
    <lineage>
        <taxon>Bacteria</taxon>
        <taxon>Pseudomonadati</taxon>
        <taxon>Pseudomonadota</taxon>
        <taxon>Alphaproteobacteria</taxon>
        <taxon>Hyphomicrobiales</taxon>
        <taxon>Rhizobiaceae</taxon>
        <taxon>Rhizobium/Agrobacterium group</taxon>
        <taxon>Rhizobium</taxon>
    </lineage>
</organism>
<dbReference type="InterPro" id="IPR036977">
    <property type="entry name" value="DNA_primase_Znf_CHC2"/>
</dbReference>
<dbReference type="GO" id="GO:0006269">
    <property type="term" value="P:DNA replication, synthesis of primer"/>
    <property type="evidence" value="ECO:0007669"/>
    <property type="project" value="UniProtKB-UniRule"/>
</dbReference>
<dbReference type="PANTHER" id="PTHR30313:SF2">
    <property type="entry name" value="DNA PRIMASE"/>
    <property type="match status" value="1"/>
</dbReference>
<dbReference type="InterPro" id="IPR006295">
    <property type="entry name" value="DNA_primase_DnaG"/>
</dbReference>
<dbReference type="InterPro" id="IPR002694">
    <property type="entry name" value="Znf_CHC2"/>
</dbReference>